<dbReference type="Gene3D" id="3.40.50.1820">
    <property type="entry name" value="alpha/beta hydrolase"/>
    <property type="match status" value="2"/>
</dbReference>
<evidence type="ECO:0000313" key="1">
    <source>
        <dbReference type="EMBL" id="MBB3041753.1"/>
    </source>
</evidence>
<dbReference type="AlphaFoldDB" id="A0A7W4VTZ5"/>
<comment type="caution">
    <text evidence="1">The sequence shown here is derived from an EMBL/GenBank/DDBJ whole genome shotgun (WGS) entry which is preliminary data.</text>
</comment>
<accession>A0A7W4VTZ5</accession>
<organism evidence="1 2">
    <name type="scientific">Nocardioides soli</name>
    <dbReference type="NCBI Taxonomy" id="1036020"/>
    <lineage>
        <taxon>Bacteria</taxon>
        <taxon>Bacillati</taxon>
        <taxon>Actinomycetota</taxon>
        <taxon>Actinomycetes</taxon>
        <taxon>Propionibacteriales</taxon>
        <taxon>Nocardioidaceae</taxon>
        <taxon>Nocardioides</taxon>
    </lineage>
</organism>
<dbReference type="EMBL" id="JACHWR010000001">
    <property type="protein sequence ID" value="MBB3041753.1"/>
    <property type="molecule type" value="Genomic_DNA"/>
</dbReference>
<protein>
    <submittedName>
        <fullName evidence="1">Pimeloyl-ACP methyl ester carboxylesterase</fullName>
    </submittedName>
</protein>
<sequence length="378" mass="41574">MAVIRELLAVPMQTGATSDIQSGIARKAGVLWCTRHRDESARSRAVMVFVHPSSNFMAHYALDPLAHLGIDAVGMTTRYLGNESALQLENCVVDIGSVLHHLREEGYEQIVLAGNSGGGGLVALYQDQARKATITSPPAGGAPDLTQAVLPPADALVMLMAHPGRSSVLTEKIDPAIVDEADPFRRDPELDLFDPNHGPPYSEEFLERYRAAQLERNRRITAWTQARLAELPELSDGRVDDLPFVVHGTMADPRNLDLSLDPSDRKATTQWGPPYRANLTPATLAHFTTLRSWQSQWSYDLSNGHGPTRLREVDVPVHVVYGTADPGCYPGHARSLYDAVPHDRKLLTPVVGGGHYLYGQPEQLDFTVRLLADWTRSL</sequence>
<keyword evidence="2" id="KW-1185">Reference proteome</keyword>
<dbReference type="Proteomes" id="UP000589626">
    <property type="component" value="Unassembled WGS sequence"/>
</dbReference>
<dbReference type="SUPFAM" id="SSF53474">
    <property type="entry name" value="alpha/beta-Hydrolases"/>
    <property type="match status" value="1"/>
</dbReference>
<gene>
    <name evidence="1" type="ORF">FHU40_001554</name>
</gene>
<dbReference type="InterPro" id="IPR029058">
    <property type="entry name" value="AB_hydrolase_fold"/>
</dbReference>
<proteinExistence type="predicted"/>
<reference evidence="1 2" key="1">
    <citation type="submission" date="2020-08" db="EMBL/GenBank/DDBJ databases">
        <title>Sequencing the genomes of 1000 actinobacteria strains.</title>
        <authorList>
            <person name="Klenk H.-P."/>
        </authorList>
    </citation>
    <scope>NUCLEOTIDE SEQUENCE [LARGE SCALE GENOMIC DNA]</scope>
    <source>
        <strain evidence="1 2">DSM 105498</strain>
    </source>
</reference>
<name>A0A7W4VTZ5_9ACTN</name>
<evidence type="ECO:0000313" key="2">
    <source>
        <dbReference type="Proteomes" id="UP000589626"/>
    </source>
</evidence>
<dbReference type="RefSeq" id="WP_221199526.1">
    <property type="nucleotide sequence ID" value="NZ_JACHWR010000001.1"/>
</dbReference>